<comment type="subcellular location">
    <subcellularLocation>
        <location evidence="1 12">Cytoplasm</location>
    </subcellularLocation>
</comment>
<dbReference type="NCBIfam" id="NF008691">
    <property type="entry name" value="PRK11713.1-4"/>
    <property type="match status" value="1"/>
</dbReference>
<comment type="similarity">
    <text evidence="2 12">Belongs to the RNA methyltransferase RsmE family.</text>
</comment>
<dbReference type="InterPro" id="IPR029026">
    <property type="entry name" value="tRNA_m1G_MTases_N"/>
</dbReference>
<dbReference type="GO" id="GO:0008168">
    <property type="term" value="F:methyltransferase activity"/>
    <property type="evidence" value="ECO:0007669"/>
    <property type="project" value="UniProtKB-KW"/>
</dbReference>
<evidence type="ECO:0000256" key="1">
    <source>
        <dbReference type="ARBA" id="ARBA00004496"/>
    </source>
</evidence>
<keyword evidence="6 12" id="KW-0698">rRNA processing</keyword>
<dbReference type="CDD" id="cd18084">
    <property type="entry name" value="RsmE-like"/>
    <property type="match status" value="1"/>
</dbReference>
<dbReference type="RefSeq" id="WP_204465216.1">
    <property type="nucleotide sequence ID" value="NZ_JAFBCV010000003.1"/>
</dbReference>
<dbReference type="InterPro" id="IPR046887">
    <property type="entry name" value="RsmE_PUA-like"/>
</dbReference>
<gene>
    <name evidence="15" type="ORF">JOC54_001314</name>
</gene>
<protein>
    <recommendedName>
        <fullName evidence="4 12">Ribosomal RNA small subunit methyltransferase E</fullName>
        <ecNumber evidence="3 12">2.1.1.193</ecNumber>
    </recommendedName>
</protein>
<dbReference type="Gene3D" id="2.40.240.20">
    <property type="entry name" value="Hypothetical PUA domain-like, domain 1"/>
    <property type="match status" value="1"/>
</dbReference>
<dbReference type="Pfam" id="PF20260">
    <property type="entry name" value="PUA_4"/>
    <property type="match status" value="1"/>
</dbReference>
<dbReference type="GO" id="GO:0032259">
    <property type="term" value="P:methylation"/>
    <property type="evidence" value="ECO:0007669"/>
    <property type="project" value="UniProtKB-KW"/>
</dbReference>
<keyword evidence="16" id="KW-1185">Reference proteome</keyword>
<evidence type="ECO:0000256" key="8">
    <source>
        <dbReference type="ARBA" id="ARBA00022679"/>
    </source>
</evidence>
<keyword evidence="8 12" id="KW-0808">Transferase</keyword>
<feature type="domain" description="Ribosomal RNA small subunit methyltransferase E PUA-like" evidence="14">
    <location>
        <begin position="18"/>
        <end position="64"/>
    </location>
</feature>
<dbReference type="SUPFAM" id="SSF75217">
    <property type="entry name" value="alpha/beta knot"/>
    <property type="match status" value="1"/>
</dbReference>
<reference evidence="15" key="1">
    <citation type="submission" date="2021-01" db="EMBL/GenBank/DDBJ databases">
        <title>Genomic Encyclopedia of Type Strains, Phase IV (KMG-IV): sequencing the most valuable type-strain genomes for metagenomic binning, comparative biology and taxonomic classification.</title>
        <authorList>
            <person name="Goeker M."/>
        </authorList>
    </citation>
    <scope>NUCLEOTIDE SEQUENCE</scope>
    <source>
        <strain evidence="15">DSM 21943</strain>
    </source>
</reference>
<comment type="catalytic activity">
    <reaction evidence="11 12">
        <text>uridine(1498) in 16S rRNA + S-adenosyl-L-methionine = N(3)-methyluridine(1498) in 16S rRNA + S-adenosyl-L-homocysteine + H(+)</text>
        <dbReference type="Rhea" id="RHEA:42920"/>
        <dbReference type="Rhea" id="RHEA-COMP:10283"/>
        <dbReference type="Rhea" id="RHEA-COMP:10284"/>
        <dbReference type="ChEBI" id="CHEBI:15378"/>
        <dbReference type="ChEBI" id="CHEBI:57856"/>
        <dbReference type="ChEBI" id="CHEBI:59789"/>
        <dbReference type="ChEBI" id="CHEBI:65315"/>
        <dbReference type="ChEBI" id="CHEBI:74502"/>
        <dbReference type="EC" id="2.1.1.193"/>
    </reaction>
</comment>
<dbReference type="PIRSF" id="PIRSF015601">
    <property type="entry name" value="MTase_slr0722"/>
    <property type="match status" value="1"/>
</dbReference>
<evidence type="ECO:0000256" key="4">
    <source>
        <dbReference type="ARBA" id="ARBA00013673"/>
    </source>
</evidence>
<comment type="caution">
    <text evidence="15">The sequence shown here is derived from an EMBL/GenBank/DDBJ whole genome shotgun (WGS) entry which is preliminary data.</text>
</comment>
<dbReference type="Proteomes" id="UP001179280">
    <property type="component" value="Unassembled WGS sequence"/>
</dbReference>
<dbReference type="Gene3D" id="3.40.1280.10">
    <property type="match status" value="1"/>
</dbReference>
<dbReference type="Pfam" id="PF04452">
    <property type="entry name" value="Methyltrans_RNA"/>
    <property type="match status" value="1"/>
</dbReference>
<evidence type="ECO:0000256" key="5">
    <source>
        <dbReference type="ARBA" id="ARBA00022490"/>
    </source>
</evidence>
<evidence type="ECO:0000256" key="9">
    <source>
        <dbReference type="ARBA" id="ARBA00022691"/>
    </source>
</evidence>
<dbReference type="NCBIfam" id="TIGR00046">
    <property type="entry name" value="RsmE family RNA methyltransferase"/>
    <property type="match status" value="1"/>
</dbReference>
<evidence type="ECO:0000256" key="10">
    <source>
        <dbReference type="ARBA" id="ARBA00025699"/>
    </source>
</evidence>
<dbReference type="PANTHER" id="PTHR30027">
    <property type="entry name" value="RIBOSOMAL RNA SMALL SUBUNIT METHYLTRANSFERASE E"/>
    <property type="match status" value="1"/>
</dbReference>
<keyword evidence="5 12" id="KW-0963">Cytoplasm</keyword>
<evidence type="ECO:0000256" key="3">
    <source>
        <dbReference type="ARBA" id="ARBA00012328"/>
    </source>
</evidence>
<keyword evidence="7 12" id="KW-0489">Methyltransferase</keyword>
<evidence type="ECO:0000256" key="7">
    <source>
        <dbReference type="ARBA" id="ARBA00022603"/>
    </source>
</evidence>
<organism evidence="15 16">
    <name type="scientific">Shouchella xiaoxiensis</name>
    <dbReference type="NCBI Taxonomy" id="766895"/>
    <lineage>
        <taxon>Bacteria</taxon>
        <taxon>Bacillati</taxon>
        <taxon>Bacillota</taxon>
        <taxon>Bacilli</taxon>
        <taxon>Bacillales</taxon>
        <taxon>Bacillaceae</taxon>
        <taxon>Shouchella</taxon>
    </lineage>
</organism>
<evidence type="ECO:0000259" key="14">
    <source>
        <dbReference type="Pfam" id="PF20260"/>
    </source>
</evidence>
<dbReference type="PANTHER" id="PTHR30027:SF3">
    <property type="entry name" value="16S RRNA (URACIL(1498)-N(3))-METHYLTRANSFERASE"/>
    <property type="match status" value="1"/>
</dbReference>
<evidence type="ECO:0000256" key="6">
    <source>
        <dbReference type="ARBA" id="ARBA00022552"/>
    </source>
</evidence>
<sequence length="249" mass="27497">MQRYFLTNDQMSATLVEITGDDASHIAKVMRMEAGSTVICVNENERVVKVTLTDISQGKVTGHIIEEMEEALVEMPVKVSIAQGLPKGDKLEQIVQKTTELGASSILPFTAKRSIVKWDQKKVSKKIERLQKIAKEAAEQSHRSIVPEVVPPLTVTQLTQSIGTYDLCIVCDEEEAKHGQKSNLKQAFERLNQEMKVLVIIGPEGGLTREETAIFQNEGAISCSIGPRIVRTETASSYVLAALSYQLEI</sequence>
<evidence type="ECO:0000259" key="13">
    <source>
        <dbReference type="Pfam" id="PF04452"/>
    </source>
</evidence>
<dbReference type="InterPro" id="IPR006700">
    <property type="entry name" value="RsmE"/>
</dbReference>
<proteinExistence type="inferred from homology"/>
<dbReference type="EMBL" id="JAFBCV010000003">
    <property type="protein sequence ID" value="MBM7838083.1"/>
    <property type="molecule type" value="Genomic_DNA"/>
</dbReference>
<accession>A0ABS2SRD3</accession>
<evidence type="ECO:0000256" key="11">
    <source>
        <dbReference type="ARBA" id="ARBA00047944"/>
    </source>
</evidence>
<keyword evidence="9 12" id="KW-0949">S-adenosyl-L-methionine</keyword>
<evidence type="ECO:0000313" key="15">
    <source>
        <dbReference type="EMBL" id="MBM7838083.1"/>
    </source>
</evidence>
<dbReference type="InterPro" id="IPR015947">
    <property type="entry name" value="PUA-like_sf"/>
</dbReference>
<dbReference type="InterPro" id="IPR046886">
    <property type="entry name" value="RsmE_MTase_dom"/>
</dbReference>
<name>A0ABS2SRD3_9BACI</name>
<feature type="domain" description="Ribosomal RNA small subunit methyltransferase E methyltransferase" evidence="13">
    <location>
        <begin position="74"/>
        <end position="243"/>
    </location>
</feature>
<dbReference type="EC" id="2.1.1.193" evidence="3 12"/>
<dbReference type="InterPro" id="IPR029028">
    <property type="entry name" value="Alpha/beta_knot_MTases"/>
</dbReference>
<evidence type="ECO:0000313" key="16">
    <source>
        <dbReference type="Proteomes" id="UP001179280"/>
    </source>
</evidence>
<evidence type="ECO:0000256" key="12">
    <source>
        <dbReference type="PIRNR" id="PIRNR015601"/>
    </source>
</evidence>
<comment type="function">
    <text evidence="10 12">Specifically methylates the N3 position of the uracil ring of uridine 1498 (m3U1498) in 16S rRNA. Acts on the fully assembled 30S ribosomal subunit.</text>
</comment>
<evidence type="ECO:0000256" key="2">
    <source>
        <dbReference type="ARBA" id="ARBA00005528"/>
    </source>
</evidence>
<dbReference type="SUPFAM" id="SSF88697">
    <property type="entry name" value="PUA domain-like"/>
    <property type="match status" value="1"/>
</dbReference>